<dbReference type="Gene3D" id="2.30.30.90">
    <property type="match status" value="1"/>
</dbReference>
<keyword evidence="4" id="KW-0804">Transcription</keyword>
<dbReference type="RefSeq" id="WP_130847504.1">
    <property type="nucleotide sequence ID" value="NZ_UYIE01000130.1"/>
</dbReference>
<dbReference type="InterPro" id="IPR001367">
    <property type="entry name" value="Fe_dep_repressor"/>
</dbReference>
<dbReference type="Pfam" id="PF02742">
    <property type="entry name" value="Fe_dep_repr_C"/>
    <property type="match status" value="1"/>
</dbReference>
<dbReference type="InterPro" id="IPR022687">
    <property type="entry name" value="HTH_DTXR"/>
</dbReference>
<protein>
    <submittedName>
        <fullName evidence="6">Metal-dependent transcriptional regulator (Plasmid) [Lactobacillus plantarum]</fullName>
    </submittedName>
</protein>
<dbReference type="PROSITE" id="PS50944">
    <property type="entry name" value="HTH_DTXR"/>
    <property type="match status" value="1"/>
</dbReference>
<accession>A0A660E4N4</accession>
<evidence type="ECO:0000256" key="2">
    <source>
        <dbReference type="ARBA" id="ARBA00023015"/>
    </source>
</evidence>
<keyword evidence="7" id="KW-1185">Reference proteome</keyword>
<name>A0A660E4N4_9LACO</name>
<sequence>MRKSVANYLKAIYEASYLQGGTSNKQIAELLQVAAGSVTEMVSYLADEGLVQRQKYGQIQLSQNGMEKAWKLIYRYRLFEVWLSEVLKLPLLKIPTQAWHLATANDELLISRLNMTLAEPQHSPFGGCIHTPNEQPVQLQPLIEAQKTQFVTIHSYLEQPDMIQYFDYAALHLGQKLQLIDKNPDLQVIALQDADGHKYLLNWRLARYIYVVNA</sequence>
<dbReference type="GO" id="GO:0003700">
    <property type="term" value="F:DNA-binding transcription factor activity"/>
    <property type="evidence" value="ECO:0007669"/>
    <property type="project" value="InterPro"/>
</dbReference>
<dbReference type="InterPro" id="IPR036388">
    <property type="entry name" value="WH-like_DNA-bd_sf"/>
</dbReference>
<dbReference type="InterPro" id="IPR022689">
    <property type="entry name" value="Iron_dep_repressor"/>
</dbReference>
<keyword evidence="2" id="KW-0805">Transcription regulation</keyword>
<dbReference type="Proteomes" id="UP000289996">
    <property type="component" value="Unassembled WGS sequence"/>
</dbReference>
<dbReference type="OrthoDB" id="2328764at2"/>
<dbReference type="EMBL" id="UYIG01000185">
    <property type="protein sequence ID" value="VDG30272.1"/>
    <property type="molecule type" value="Genomic_DNA"/>
</dbReference>
<gene>
    <name evidence="6" type="ORF">MUDAN_MDHGFNIF_01823</name>
</gene>
<dbReference type="AlphaFoldDB" id="A0A660E4N4"/>
<dbReference type="PANTHER" id="PTHR33238:SF7">
    <property type="entry name" value="IRON-DEPENDENT TRANSCRIPTIONAL REGULATOR"/>
    <property type="match status" value="1"/>
</dbReference>
<dbReference type="SMART" id="SM00529">
    <property type="entry name" value="HTH_DTXR"/>
    <property type="match status" value="1"/>
</dbReference>
<organism evidence="6 7">
    <name type="scientific">Lactiplantibacillus mudanjiangensis</name>
    <dbReference type="NCBI Taxonomy" id="1296538"/>
    <lineage>
        <taxon>Bacteria</taxon>
        <taxon>Bacillati</taxon>
        <taxon>Bacillota</taxon>
        <taxon>Bacilli</taxon>
        <taxon>Lactobacillales</taxon>
        <taxon>Lactobacillaceae</taxon>
        <taxon>Lactiplantibacillus</taxon>
    </lineage>
</organism>
<comment type="similarity">
    <text evidence="1">Belongs to the DtxR/MntR family.</text>
</comment>
<feature type="domain" description="HTH dtxR-type" evidence="5">
    <location>
        <begin position="1"/>
        <end position="62"/>
    </location>
</feature>
<dbReference type="GO" id="GO:0046914">
    <property type="term" value="F:transition metal ion binding"/>
    <property type="evidence" value="ECO:0007669"/>
    <property type="project" value="InterPro"/>
</dbReference>
<evidence type="ECO:0000313" key="7">
    <source>
        <dbReference type="Proteomes" id="UP000289996"/>
    </source>
</evidence>
<evidence type="ECO:0000256" key="4">
    <source>
        <dbReference type="ARBA" id="ARBA00023163"/>
    </source>
</evidence>
<dbReference type="Pfam" id="PF01325">
    <property type="entry name" value="Fe_dep_repress"/>
    <property type="match status" value="1"/>
</dbReference>
<dbReference type="Gene3D" id="1.10.10.10">
    <property type="entry name" value="Winged helix-like DNA-binding domain superfamily/Winged helix DNA-binding domain"/>
    <property type="match status" value="1"/>
</dbReference>
<dbReference type="InterPro" id="IPR050536">
    <property type="entry name" value="DtxR_MntR_Metal-Reg"/>
</dbReference>
<evidence type="ECO:0000259" key="5">
    <source>
        <dbReference type="PROSITE" id="PS50944"/>
    </source>
</evidence>
<dbReference type="InterPro" id="IPR036390">
    <property type="entry name" value="WH_DNA-bd_sf"/>
</dbReference>
<dbReference type="InterPro" id="IPR036421">
    <property type="entry name" value="Fe_dep_repressor_sf"/>
</dbReference>
<dbReference type="GO" id="GO:0046983">
    <property type="term" value="F:protein dimerization activity"/>
    <property type="evidence" value="ECO:0007669"/>
    <property type="project" value="InterPro"/>
</dbReference>
<evidence type="ECO:0000256" key="1">
    <source>
        <dbReference type="ARBA" id="ARBA00007871"/>
    </source>
</evidence>
<evidence type="ECO:0000313" key="6">
    <source>
        <dbReference type="EMBL" id="VDG30272.1"/>
    </source>
</evidence>
<dbReference type="SUPFAM" id="SSF46785">
    <property type="entry name" value="Winged helix' DNA-binding domain"/>
    <property type="match status" value="1"/>
</dbReference>
<keyword evidence="3" id="KW-0238">DNA-binding</keyword>
<reference evidence="6 7" key="1">
    <citation type="submission" date="2018-11" db="EMBL/GenBank/DDBJ databases">
        <authorList>
            <person name="Wuyts S."/>
        </authorList>
    </citation>
    <scope>NUCLEOTIDE SEQUENCE [LARGE SCALE GENOMIC DNA]</scope>
    <source>
        <strain evidence="6">Lactobacillus mudanjiangensis AMBF249</strain>
    </source>
</reference>
<dbReference type="SUPFAM" id="SSF47979">
    <property type="entry name" value="Iron-dependent repressor protein, dimerization domain"/>
    <property type="match status" value="1"/>
</dbReference>
<dbReference type="PANTHER" id="PTHR33238">
    <property type="entry name" value="IRON (METAL) DEPENDENT REPRESSOR, DTXR FAMILY"/>
    <property type="match status" value="1"/>
</dbReference>
<dbReference type="GO" id="GO:0003677">
    <property type="term" value="F:DNA binding"/>
    <property type="evidence" value="ECO:0007669"/>
    <property type="project" value="UniProtKB-KW"/>
</dbReference>
<dbReference type="InterPro" id="IPR038157">
    <property type="entry name" value="FeoA_core_dom"/>
</dbReference>
<evidence type="ECO:0000256" key="3">
    <source>
        <dbReference type="ARBA" id="ARBA00023125"/>
    </source>
</evidence>
<proteinExistence type="inferred from homology"/>